<gene>
    <name evidence="2" type="ORF">ACFOMP_11890</name>
</gene>
<accession>A0ABV7S349</accession>
<evidence type="ECO:0000313" key="3">
    <source>
        <dbReference type="Proteomes" id="UP001595596"/>
    </source>
</evidence>
<sequence>MNTTTTALCLSLAMLAAPATAREVTITAAMKPYAGDGAYLALYLTDAQGAYQGTLWVAGPKTKYWKHLSDWYRATGGAPAGIDAITGASVGAGRTLTVSVDLAEALLDAGYQIRLDSAVEEVADRPAEVVAPLTTAGKGQPVAGKGFVRSLQYDF</sequence>
<dbReference type="Proteomes" id="UP001595596">
    <property type="component" value="Unassembled WGS sequence"/>
</dbReference>
<keyword evidence="1" id="KW-0732">Signal</keyword>
<dbReference type="EMBL" id="JBHRXE010000033">
    <property type="protein sequence ID" value="MFC3570154.1"/>
    <property type="molecule type" value="Genomic_DNA"/>
</dbReference>
<name>A0ABV7S349_9RHOB</name>
<evidence type="ECO:0000313" key="2">
    <source>
        <dbReference type="EMBL" id="MFC3570154.1"/>
    </source>
</evidence>
<dbReference type="InterPro" id="IPR014469">
    <property type="entry name" value="DUF2271"/>
</dbReference>
<evidence type="ECO:0000256" key="1">
    <source>
        <dbReference type="SAM" id="SignalP"/>
    </source>
</evidence>
<organism evidence="2 3">
    <name type="scientific">Paracoccus simplex</name>
    <dbReference type="NCBI Taxonomy" id="2086346"/>
    <lineage>
        <taxon>Bacteria</taxon>
        <taxon>Pseudomonadati</taxon>
        <taxon>Pseudomonadota</taxon>
        <taxon>Alphaproteobacteria</taxon>
        <taxon>Rhodobacterales</taxon>
        <taxon>Paracoccaceae</taxon>
        <taxon>Paracoccus</taxon>
    </lineage>
</organism>
<comment type="caution">
    <text evidence="2">The sequence shown here is derived from an EMBL/GenBank/DDBJ whole genome shotgun (WGS) entry which is preliminary data.</text>
</comment>
<reference evidence="3" key="1">
    <citation type="journal article" date="2019" name="Int. J. Syst. Evol. Microbiol.">
        <title>The Global Catalogue of Microorganisms (GCM) 10K type strain sequencing project: providing services to taxonomists for standard genome sequencing and annotation.</title>
        <authorList>
            <consortium name="The Broad Institute Genomics Platform"/>
            <consortium name="The Broad Institute Genome Sequencing Center for Infectious Disease"/>
            <person name="Wu L."/>
            <person name="Ma J."/>
        </authorList>
    </citation>
    <scope>NUCLEOTIDE SEQUENCE [LARGE SCALE GENOMIC DNA]</scope>
    <source>
        <strain evidence="3">VKM B-3226</strain>
    </source>
</reference>
<keyword evidence="3" id="KW-1185">Reference proteome</keyword>
<feature type="chain" id="PRO_5045101708" evidence="1">
    <location>
        <begin position="22"/>
        <end position="155"/>
    </location>
</feature>
<protein>
    <submittedName>
        <fullName evidence="2">DUF2271 domain-containing protein</fullName>
    </submittedName>
</protein>
<proteinExistence type="predicted"/>
<dbReference type="RefSeq" id="WP_289896808.1">
    <property type="nucleotide sequence ID" value="NZ_JBHRXE010000033.1"/>
</dbReference>
<feature type="signal peptide" evidence="1">
    <location>
        <begin position="1"/>
        <end position="21"/>
    </location>
</feature>
<dbReference type="Pfam" id="PF10029">
    <property type="entry name" value="DUF2271"/>
    <property type="match status" value="1"/>
</dbReference>